<dbReference type="EMBL" id="LRPM01000024">
    <property type="protein sequence ID" value="KWZ78515.1"/>
    <property type="molecule type" value="Genomic_DNA"/>
</dbReference>
<dbReference type="AlphaFoldDB" id="A0A133KG62"/>
<evidence type="ECO:0000313" key="11">
    <source>
        <dbReference type="Proteomes" id="UP000070383"/>
    </source>
</evidence>
<dbReference type="GO" id="GO:0005886">
    <property type="term" value="C:plasma membrane"/>
    <property type="evidence" value="ECO:0007669"/>
    <property type="project" value="TreeGrafter"/>
</dbReference>
<evidence type="ECO:0000256" key="3">
    <source>
        <dbReference type="ARBA" id="ARBA00022475"/>
    </source>
</evidence>
<reference evidence="11" key="1">
    <citation type="submission" date="2016-01" db="EMBL/GenBank/DDBJ databases">
        <authorList>
            <person name="Mitreva M."/>
            <person name="Pepin K.H."/>
            <person name="Mihindukulasuriya K.A."/>
            <person name="Fulton R."/>
            <person name="Fronick C."/>
            <person name="O'Laughlin M."/>
            <person name="Miner T."/>
            <person name="Herter B."/>
            <person name="Rosa B.A."/>
            <person name="Cordes M."/>
            <person name="Tomlinson C."/>
            <person name="Wollam A."/>
            <person name="Palsikar V.B."/>
            <person name="Mardis E.R."/>
            <person name="Wilson R.K."/>
        </authorList>
    </citation>
    <scope>NUCLEOTIDE SEQUENCE [LARGE SCALE GENOMIC DNA]</scope>
    <source>
        <strain evidence="11">MJR8151</strain>
    </source>
</reference>
<evidence type="ECO:0000256" key="6">
    <source>
        <dbReference type="ARBA" id="ARBA00022989"/>
    </source>
</evidence>
<dbReference type="GO" id="GO:0006886">
    <property type="term" value="P:intracellular protein transport"/>
    <property type="evidence" value="ECO:0007669"/>
    <property type="project" value="InterPro"/>
</dbReference>
<dbReference type="InterPro" id="IPR005807">
    <property type="entry name" value="SecE_bac"/>
</dbReference>
<protein>
    <submittedName>
        <fullName evidence="10">Preprotein translocase, SecE subunit</fullName>
    </submittedName>
</protein>
<dbReference type="PANTHER" id="PTHR33910:SF1">
    <property type="entry name" value="PROTEIN TRANSLOCASE SUBUNIT SECE"/>
    <property type="match status" value="1"/>
</dbReference>
<evidence type="ECO:0000256" key="9">
    <source>
        <dbReference type="SAM" id="Phobius"/>
    </source>
</evidence>
<proteinExistence type="predicted"/>
<evidence type="ECO:0000256" key="1">
    <source>
        <dbReference type="ARBA" id="ARBA00004370"/>
    </source>
</evidence>
<dbReference type="PATRIC" id="fig|33036.3.peg.714"/>
<gene>
    <name evidence="10" type="ORF">HMPREF3200_00718</name>
</gene>
<dbReference type="GO" id="GO:0009306">
    <property type="term" value="P:protein secretion"/>
    <property type="evidence" value="ECO:0007669"/>
    <property type="project" value="InterPro"/>
</dbReference>
<accession>A0A133KG62</accession>
<keyword evidence="2" id="KW-0813">Transport</keyword>
<keyword evidence="5" id="KW-0653">Protein transport</keyword>
<sequence length="60" mass="6975">MAKKKDSFFSGVSKEFKKIQWPTKKISFEYSWMIIAMSATTAVAIWLLDKVFQALLQIIM</sequence>
<keyword evidence="11" id="KW-1185">Reference proteome</keyword>
<dbReference type="NCBIfam" id="TIGR00964">
    <property type="entry name" value="secE_bact"/>
    <property type="match status" value="1"/>
</dbReference>
<comment type="caution">
    <text evidence="10">The sequence shown here is derived from an EMBL/GenBank/DDBJ whole genome shotgun (WGS) entry which is preliminary data.</text>
</comment>
<dbReference type="STRING" id="33036.HMPREF3200_00718"/>
<dbReference type="Pfam" id="PF00584">
    <property type="entry name" value="SecE"/>
    <property type="match status" value="1"/>
</dbReference>
<evidence type="ECO:0000256" key="8">
    <source>
        <dbReference type="ARBA" id="ARBA00023136"/>
    </source>
</evidence>
<dbReference type="OrthoDB" id="9799073at2"/>
<keyword evidence="4 9" id="KW-0812">Transmembrane</keyword>
<dbReference type="PANTHER" id="PTHR33910">
    <property type="entry name" value="PROTEIN TRANSLOCASE SUBUNIT SECE"/>
    <property type="match status" value="1"/>
</dbReference>
<evidence type="ECO:0000256" key="2">
    <source>
        <dbReference type="ARBA" id="ARBA00022448"/>
    </source>
</evidence>
<dbReference type="GO" id="GO:0008320">
    <property type="term" value="F:protein transmembrane transporter activity"/>
    <property type="evidence" value="ECO:0007669"/>
    <property type="project" value="InterPro"/>
</dbReference>
<evidence type="ECO:0000313" key="10">
    <source>
        <dbReference type="EMBL" id="KWZ78515.1"/>
    </source>
</evidence>
<keyword evidence="3" id="KW-1003">Cell membrane</keyword>
<evidence type="ECO:0000256" key="4">
    <source>
        <dbReference type="ARBA" id="ARBA00022692"/>
    </source>
</evidence>
<dbReference type="InterPro" id="IPR038379">
    <property type="entry name" value="SecE_sf"/>
</dbReference>
<dbReference type="Gene3D" id="1.20.5.1030">
    <property type="entry name" value="Preprotein translocase secy subunit"/>
    <property type="match status" value="1"/>
</dbReference>
<keyword evidence="7" id="KW-0811">Translocation</keyword>
<dbReference type="GO" id="GO:0043952">
    <property type="term" value="P:protein transport by the Sec complex"/>
    <property type="evidence" value="ECO:0007669"/>
    <property type="project" value="TreeGrafter"/>
</dbReference>
<dbReference type="InterPro" id="IPR001901">
    <property type="entry name" value="Translocase_SecE/Sec61-g"/>
</dbReference>
<keyword evidence="6 9" id="KW-1133">Transmembrane helix</keyword>
<evidence type="ECO:0000256" key="5">
    <source>
        <dbReference type="ARBA" id="ARBA00022927"/>
    </source>
</evidence>
<dbReference type="Proteomes" id="UP000070383">
    <property type="component" value="Unassembled WGS sequence"/>
</dbReference>
<feature type="transmembrane region" description="Helical" evidence="9">
    <location>
        <begin position="30"/>
        <end position="48"/>
    </location>
</feature>
<dbReference type="RefSeq" id="WP_004836269.1">
    <property type="nucleotide sequence ID" value="NZ_CAMPUE010000016.1"/>
</dbReference>
<keyword evidence="8 9" id="KW-0472">Membrane</keyword>
<organism evidence="10 11">
    <name type="scientific">Anaerococcus tetradius</name>
    <dbReference type="NCBI Taxonomy" id="33036"/>
    <lineage>
        <taxon>Bacteria</taxon>
        <taxon>Bacillati</taxon>
        <taxon>Bacillota</taxon>
        <taxon>Tissierellia</taxon>
        <taxon>Tissierellales</taxon>
        <taxon>Peptoniphilaceae</taxon>
        <taxon>Anaerococcus</taxon>
    </lineage>
</organism>
<evidence type="ECO:0000256" key="7">
    <source>
        <dbReference type="ARBA" id="ARBA00023010"/>
    </source>
</evidence>
<name>A0A133KG62_9FIRM</name>
<comment type="subcellular location">
    <subcellularLocation>
        <location evidence="1">Membrane</location>
    </subcellularLocation>
</comment>
<dbReference type="GO" id="GO:0006605">
    <property type="term" value="P:protein targeting"/>
    <property type="evidence" value="ECO:0007669"/>
    <property type="project" value="InterPro"/>
</dbReference>